<sequence length="248" mass="26065">MTPNHHHRDGEQMHNCFCLSSRETILSLVGALRSVDQSPEDRSTEPLSLGDSDLKEIEELFDRCAHVSDALSHAVSVASTDWEKEFGLTPTPLPDDDSSTTYLTASPSSVVASPSAIDNSQDANAGPDDVSASTQDVDAVPGALTSSTQVVNVAPSSSTVTNVMVSGSSTAATFHPFVPAEARWYAVFVGRNPGVYNGAHHVTPNIAGISGGLANRYGSFQEATTAYQAALAAQSVVQVTMTLTRTIL</sequence>
<feature type="region of interest" description="Disordered" evidence="1">
    <location>
        <begin position="88"/>
        <end position="134"/>
    </location>
</feature>
<evidence type="ECO:0000313" key="3">
    <source>
        <dbReference type="EMBL" id="KIJ90505.1"/>
    </source>
</evidence>
<feature type="domain" description="Ribonuclease H1 N-terminal" evidence="2">
    <location>
        <begin position="184"/>
        <end position="224"/>
    </location>
</feature>
<evidence type="ECO:0000259" key="2">
    <source>
        <dbReference type="Pfam" id="PF01693"/>
    </source>
</evidence>
<dbReference type="HOGENOM" id="CLU_1120317_0_0_1"/>
<accession>A0A0C9WLR1</accession>
<dbReference type="SUPFAM" id="SSF55658">
    <property type="entry name" value="L9 N-domain-like"/>
    <property type="match status" value="1"/>
</dbReference>
<dbReference type="Proteomes" id="UP000054477">
    <property type="component" value="Unassembled WGS sequence"/>
</dbReference>
<keyword evidence="4" id="KW-1185">Reference proteome</keyword>
<dbReference type="InterPro" id="IPR011320">
    <property type="entry name" value="RNase_H1_N"/>
</dbReference>
<organism evidence="3 4">
    <name type="scientific">Laccaria amethystina LaAM-08-1</name>
    <dbReference type="NCBI Taxonomy" id="1095629"/>
    <lineage>
        <taxon>Eukaryota</taxon>
        <taxon>Fungi</taxon>
        <taxon>Dikarya</taxon>
        <taxon>Basidiomycota</taxon>
        <taxon>Agaricomycotina</taxon>
        <taxon>Agaricomycetes</taxon>
        <taxon>Agaricomycetidae</taxon>
        <taxon>Agaricales</taxon>
        <taxon>Agaricineae</taxon>
        <taxon>Hydnangiaceae</taxon>
        <taxon>Laccaria</taxon>
    </lineage>
</organism>
<proteinExistence type="predicted"/>
<feature type="compositionally biased region" description="Low complexity" evidence="1">
    <location>
        <begin position="105"/>
        <end position="116"/>
    </location>
</feature>
<dbReference type="AlphaFoldDB" id="A0A0C9WLR1"/>
<reference evidence="3 4" key="1">
    <citation type="submission" date="2014-04" db="EMBL/GenBank/DDBJ databases">
        <authorList>
            <consortium name="DOE Joint Genome Institute"/>
            <person name="Kuo A."/>
            <person name="Kohler A."/>
            <person name="Nagy L.G."/>
            <person name="Floudas D."/>
            <person name="Copeland A."/>
            <person name="Barry K.W."/>
            <person name="Cichocki N."/>
            <person name="Veneault-Fourrey C."/>
            <person name="LaButti K."/>
            <person name="Lindquist E.A."/>
            <person name="Lipzen A."/>
            <person name="Lundell T."/>
            <person name="Morin E."/>
            <person name="Murat C."/>
            <person name="Sun H."/>
            <person name="Tunlid A."/>
            <person name="Henrissat B."/>
            <person name="Grigoriev I.V."/>
            <person name="Hibbett D.S."/>
            <person name="Martin F."/>
            <person name="Nordberg H.P."/>
            <person name="Cantor M.N."/>
            <person name="Hua S.X."/>
        </authorList>
    </citation>
    <scope>NUCLEOTIDE SEQUENCE [LARGE SCALE GENOMIC DNA]</scope>
    <source>
        <strain evidence="3 4">LaAM-08-1</strain>
    </source>
</reference>
<dbReference type="Pfam" id="PF01693">
    <property type="entry name" value="Cauli_VI"/>
    <property type="match status" value="1"/>
</dbReference>
<gene>
    <name evidence="3" type="ORF">K443DRAFT_126485</name>
</gene>
<evidence type="ECO:0000313" key="4">
    <source>
        <dbReference type="Proteomes" id="UP000054477"/>
    </source>
</evidence>
<dbReference type="OrthoDB" id="3270804at2759"/>
<dbReference type="Gene3D" id="3.40.970.10">
    <property type="entry name" value="Ribonuclease H1, N-terminal domain"/>
    <property type="match status" value="1"/>
</dbReference>
<protein>
    <submittedName>
        <fullName evidence="3">Unplaced genomic scaffold K443scaffold_633, whole genome shotgun sequence</fullName>
    </submittedName>
</protein>
<evidence type="ECO:0000256" key="1">
    <source>
        <dbReference type="SAM" id="MobiDB-lite"/>
    </source>
</evidence>
<name>A0A0C9WLR1_9AGAR</name>
<dbReference type="InterPro" id="IPR037056">
    <property type="entry name" value="RNase_H1_N_sf"/>
</dbReference>
<reference evidence="4" key="2">
    <citation type="submission" date="2015-01" db="EMBL/GenBank/DDBJ databases">
        <title>Evolutionary Origins and Diversification of the Mycorrhizal Mutualists.</title>
        <authorList>
            <consortium name="DOE Joint Genome Institute"/>
            <consortium name="Mycorrhizal Genomics Consortium"/>
            <person name="Kohler A."/>
            <person name="Kuo A."/>
            <person name="Nagy L.G."/>
            <person name="Floudas D."/>
            <person name="Copeland A."/>
            <person name="Barry K.W."/>
            <person name="Cichocki N."/>
            <person name="Veneault-Fourrey C."/>
            <person name="LaButti K."/>
            <person name="Lindquist E.A."/>
            <person name="Lipzen A."/>
            <person name="Lundell T."/>
            <person name="Morin E."/>
            <person name="Murat C."/>
            <person name="Riley R."/>
            <person name="Ohm R."/>
            <person name="Sun H."/>
            <person name="Tunlid A."/>
            <person name="Henrissat B."/>
            <person name="Grigoriev I.V."/>
            <person name="Hibbett D.S."/>
            <person name="Martin F."/>
        </authorList>
    </citation>
    <scope>NUCLEOTIDE SEQUENCE [LARGE SCALE GENOMIC DNA]</scope>
    <source>
        <strain evidence="4">LaAM-08-1</strain>
    </source>
</reference>
<dbReference type="EMBL" id="KN839168">
    <property type="protein sequence ID" value="KIJ90505.1"/>
    <property type="molecule type" value="Genomic_DNA"/>
</dbReference>
<dbReference type="InterPro" id="IPR009027">
    <property type="entry name" value="Ribosomal_bL9/RNase_H1_N"/>
</dbReference>